<evidence type="ECO:0000313" key="2">
    <source>
        <dbReference type="EMBL" id="GAG29137.1"/>
    </source>
</evidence>
<protein>
    <recommendedName>
        <fullName evidence="3">ComEC/Rec2-related protein domain-containing protein</fullName>
    </recommendedName>
</protein>
<name>X0X133_9ZZZZ</name>
<evidence type="ECO:0008006" key="3">
    <source>
        <dbReference type="Google" id="ProtNLM"/>
    </source>
</evidence>
<keyword evidence="1" id="KW-0812">Transmembrane</keyword>
<feature type="non-terminal residue" evidence="2">
    <location>
        <position position="57"/>
    </location>
</feature>
<feature type="transmembrane region" description="Helical" evidence="1">
    <location>
        <begin position="35"/>
        <end position="51"/>
    </location>
</feature>
<comment type="caution">
    <text evidence="2">The sequence shown here is derived from an EMBL/GenBank/DDBJ whole genome shotgun (WGS) entry which is preliminary data.</text>
</comment>
<evidence type="ECO:0000256" key="1">
    <source>
        <dbReference type="SAM" id="Phobius"/>
    </source>
</evidence>
<keyword evidence="1" id="KW-1133">Transmembrane helix</keyword>
<dbReference type="EMBL" id="BARS01047698">
    <property type="protein sequence ID" value="GAG29137.1"/>
    <property type="molecule type" value="Genomic_DNA"/>
</dbReference>
<reference evidence="2" key="1">
    <citation type="journal article" date="2014" name="Front. Microbiol.">
        <title>High frequency of phylogenetically diverse reductive dehalogenase-homologous genes in deep subseafloor sedimentary metagenomes.</title>
        <authorList>
            <person name="Kawai M."/>
            <person name="Futagami T."/>
            <person name="Toyoda A."/>
            <person name="Takaki Y."/>
            <person name="Nishi S."/>
            <person name="Hori S."/>
            <person name="Arai W."/>
            <person name="Tsubouchi T."/>
            <person name="Morono Y."/>
            <person name="Uchiyama I."/>
            <person name="Ito T."/>
            <person name="Fujiyama A."/>
            <person name="Inagaki F."/>
            <person name="Takami H."/>
        </authorList>
    </citation>
    <scope>NUCLEOTIDE SEQUENCE</scope>
    <source>
        <strain evidence="2">Expedition CK06-06</strain>
    </source>
</reference>
<gene>
    <name evidence="2" type="ORF">S01H1_71619</name>
</gene>
<sequence length="57" mass="6406">MALEPERLGPAAAVKRWFDRLLGRLPFLSELNPDQLSGLGLLLSLAVYYFLSREMIG</sequence>
<dbReference type="AlphaFoldDB" id="X0X133"/>
<accession>X0X133</accession>
<organism evidence="2">
    <name type="scientific">marine sediment metagenome</name>
    <dbReference type="NCBI Taxonomy" id="412755"/>
    <lineage>
        <taxon>unclassified sequences</taxon>
        <taxon>metagenomes</taxon>
        <taxon>ecological metagenomes</taxon>
    </lineage>
</organism>
<keyword evidence="1" id="KW-0472">Membrane</keyword>
<proteinExistence type="predicted"/>